<proteinExistence type="inferred from homology"/>
<dbReference type="InterPro" id="IPR004307">
    <property type="entry name" value="TspO_MBR"/>
</dbReference>
<dbReference type="Pfam" id="PF03073">
    <property type="entry name" value="TspO_MBR"/>
    <property type="match status" value="1"/>
</dbReference>
<dbReference type="STRING" id="361041.VW35_15560"/>
<sequence length="185" mass="19017">MATLTATELHNVQSKPKLGFATFGRTALFALAPLAAFGGVNLAAESLGLMPLFFSPLGLPGWVGAGFHLALIFSIGISMGLVAHKGRRGAIALRWSAALVAAMIAFPFFAAPLDSMTLALVMTGVLLLALATAIRMTRISGMAGWFMLPVIGWIGFGAALGLAVAAAWAPPFALINAQQPAIGAN</sequence>
<evidence type="ECO:0000256" key="4">
    <source>
        <dbReference type="ARBA" id="ARBA00022989"/>
    </source>
</evidence>
<evidence type="ECO:0000256" key="1">
    <source>
        <dbReference type="ARBA" id="ARBA00004141"/>
    </source>
</evidence>
<dbReference type="InterPro" id="IPR038330">
    <property type="entry name" value="TspO/MBR-related_sf"/>
</dbReference>
<comment type="subcellular location">
    <subcellularLocation>
        <location evidence="1">Membrane</location>
        <topology evidence="1">Multi-pass membrane protein</topology>
    </subcellularLocation>
</comment>
<dbReference type="Proteomes" id="UP000033514">
    <property type="component" value="Unassembled WGS sequence"/>
</dbReference>
<keyword evidence="8" id="KW-1185">Reference proteome</keyword>
<dbReference type="GO" id="GO:0016020">
    <property type="term" value="C:membrane"/>
    <property type="evidence" value="ECO:0007669"/>
    <property type="project" value="UniProtKB-SubCell"/>
</dbReference>
<evidence type="ECO:0000256" key="5">
    <source>
        <dbReference type="ARBA" id="ARBA00023136"/>
    </source>
</evidence>
<dbReference type="RefSeq" id="WP_046144011.1">
    <property type="nucleotide sequence ID" value="NZ_LAJG01000033.1"/>
</dbReference>
<feature type="transmembrane region" description="Helical" evidence="6">
    <location>
        <begin position="20"/>
        <end position="42"/>
    </location>
</feature>
<feature type="transmembrane region" description="Helical" evidence="6">
    <location>
        <begin position="91"/>
        <end position="110"/>
    </location>
</feature>
<dbReference type="Gene3D" id="1.20.1260.100">
    <property type="entry name" value="TspO/MBR protein"/>
    <property type="match status" value="1"/>
</dbReference>
<dbReference type="OrthoDB" id="7950063at2"/>
<keyword evidence="5 6" id="KW-0472">Membrane</keyword>
<comment type="similarity">
    <text evidence="2">Belongs to the TspO/BZRP family.</text>
</comment>
<evidence type="ECO:0000256" key="6">
    <source>
        <dbReference type="SAM" id="Phobius"/>
    </source>
</evidence>
<keyword evidence="3 6" id="KW-0812">Transmembrane</keyword>
<dbReference type="EMBL" id="LAJG01000033">
    <property type="protein sequence ID" value="KKB77139.1"/>
    <property type="molecule type" value="Genomic_DNA"/>
</dbReference>
<evidence type="ECO:0000256" key="2">
    <source>
        <dbReference type="ARBA" id="ARBA00007524"/>
    </source>
</evidence>
<reference evidence="7 8" key="1">
    <citation type="submission" date="2015-03" db="EMBL/GenBank/DDBJ databases">
        <authorList>
            <person name="Hassan Y.I."/>
            <person name="Lepp D."/>
            <person name="Zhou T."/>
        </authorList>
    </citation>
    <scope>NUCLEOTIDE SEQUENCE [LARGE SCALE GENOMIC DNA]</scope>
    <source>
        <strain evidence="7 8">GH2-10</strain>
    </source>
</reference>
<gene>
    <name evidence="7" type="ORF">VW35_15560</name>
</gene>
<accession>A0A0F5L4L9</accession>
<evidence type="ECO:0000256" key="3">
    <source>
        <dbReference type="ARBA" id="ARBA00022692"/>
    </source>
</evidence>
<keyword evidence="4 6" id="KW-1133">Transmembrane helix</keyword>
<feature type="transmembrane region" description="Helical" evidence="6">
    <location>
        <begin position="62"/>
        <end position="84"/>
    </location>
</feature>
<organism evidence="7 8">
    <name type="scientific">Devosia soli</name>
    <dbReference type="NCBI Taxonomy" id="361041"/>
    <lineage>
        <taxon>Bacteria</taxon>
        <taxon>Pseudomonadati</taxon>
        <taxon>Pseudomonadota</taxon>
        <taxon>Alphaproteobacteria</taxon>
        <taxon>Hyphomicrobiales</taxon>
        <taxon>Devosiaceae</taxon>
        <taxon>Devosia</taxon>
    </lineage>
</organism>
<evidence type="ECO:0000313" key="8">
    <source>
        <dbReference type="Proteomes" id="UP000033514"/>
    </source>
</evidence>
<protein>
    <submittedName>
        <fullName evidence="7">Uncharacterized protein</fullName>
    </submittedName>
</protein>
<dbReference type="AlphaFoldDB" id="A0A0F5L4L9"/>
<dbReference type="PATRIC" id="fig|361041.3.peg.2507"/>
<feature type="transmembrane region" description="Helical" evidence="6">
    <location>
        <begin position="146"/>
        <end position="169"/>
    </location>
</feature>
<evidence type="ECO:0000313" key="7">
    <source>
        <dbReference type="EMBL" id="KKB77139.1"/>
    </source>
</evidence>
<comment type="caution">
    <text evidence="7">The sequence shown here is derived from an EMBL/GenBank/DDBJ whole genome shotgun (WGS) entry which is preliminary data.</text>
</comment>
<feature type="transmembrane region" description="Helical" evidence="6">
    <location>
        <begin position="116"/>
        <end position="134"/>
    </location>
</feature>
<name>A0A0F5L4L9_9HYPH</name>